<reference evidence="6 7" key="1">
    <citation type="submission" date="2019-03" db="EMBL/GenBank/DDBJ databases">
        <title>Genomic Encyclopedia of Archaeal and Bacterial Type Strains, Phase II (KMG-II): from individual species to whole genera.</title>
        <authorList>
            <person name="Goeker M."/>
        </authorList>
    </citation>
    <scope>NUCLEOTIDE SEQUENCE [LARGE SCALE GENOMIC DNA]</scope>
    <source>
        <strain evidence="6 7">DSM 15388</strain>
    </source>
</reference>
<dbReference type="GO" id="GO:0043565">
    <property type="term" value="F:sequence-specific DNA binding"/>
    <property type="evidence" value="ECO:0007669"/>
    <property type="project" value="TreeGrafter"/>
</dbReference>
<dbReference type="Pfam" id="PF00126">
    <property type="entry name" value="HTH_1"/>
    <property type="match status" value="1"/>
</dbReference>
<dbReference type="AlphaFoldDB" id="A0A4R3I5B8"/>
<dbReference type="InterPro" id="IPR000847">
    <property type="entry name" value="LysR_HTH_N"/>
</dbReference>
<dbReference type="Proteomes" id="UP000295793">
    <property type="component" value="Unassembled WGS sequence"/>
</dbReference>
<dbReference type="PANTHER" id="PTHR30537">
    <property type="entry name" value="HTH-TYPE TRANSCRIPTIONAL REGULATOR"/>
    <property type="match status" value="1"/>
</dbReference>
<evidence type="ECO:0000256" key="2">
    <source>
        <dbReference type="ARBA" id="ARBA00023015"/>
    </source>
</evidence>
<sequence>MASTFSNIKWDDLKIVLSVAEQGSLTGAAAYLDTTESTVSRRLSSIENQLGLRLFERMPTGMNPTTACSTMLKHLSLAESEIERSINAARESTLSVSGVVHLTSVPIVANHIIIPNLNILTSAFPDVSLDLISTQDDISVLNRECDIAVRISRPNKELDAMTKQIGKIKYAAYIHELLLPNEKQVPWLSYERNSSKRVQARWIINRVEQFHEARTQLSINDNEAAVEAIKSKLGKSLLPTCIGNKVAGLVQVPYPNLPEREVWILFHPDLKDAKRIRAVIDWLVDTFSKI</sequence>
<feature type="domain" description="HTH lysR-type" evidence="5">
    <location>
        <begin position="8"/>
        <end position="65"/>
    </location>
</feature>
<evidence type="ECO:0000256" key="4">
    <source>
        <dbReference type="ARBA" id="ARBA00023163"/>
    </source>
</evidence>
<proteinExistence type="inferred from homology"/>
<dbReference type="PANTHER" id="PTHR30537:SF3">
    <property type="entry name" value="TRANSCRIPTIONAL REGULATORY PROTEIN"/>
    <property type="match status" value="1"/>
</dbReference>
<dbReference type="GO" id="GO:0003700">
    <property type="term" value="F:DNA-binding transcription factor activity"/>
    <property type="evidence" value="ECO:0007669"/>
    <property type="project" value="InterPro"/>
</dbReference>
<dbReference type="PROSITE" id="PS50931">
    <property type="entry name" value="HTH_LYSR"/>
    <property type="match status" value="1"/>
</dbReference>
<evidence type="ECO:0000256" key="3">
    <source>
        <dbReference type="ARBA" id="ARBA00023125"/>
    </source>
</evidence>
<dbReference type="SUPFAM" id="SSF53850">
    <property type="entry name" value="Periplasmic binding protein-like II"/>
    <property type="match status" value="1"/>
</dbReference>
<evidence type="ECO:0000313" key="7">
    <source>
        <dbReference type="Proteomes" id="UP000295793"/>
    </source>
</evidence>
<comment type="similarity">
    <text evidence="1">Belongs to the LysR transcriptional regulatory family.</text>
</comment>
<keyword evidence="2" id="KW-0805">Transcription regulation</keyword>
<organism evidence="6 7">
    <name type="scientific">Reinekea marinisedimentorum</name>
    <dbReference type="NCBI Taxonomy" id="230495"/>
    <lineage>
        <taxon>Bacteria</taxon>
        <taxon>Pseudomonadati</taxon>
        <taxon>Pseudomonadota</taxon>
        <taxon>Gammaproteobacteria</taxon>
        <taxon>Oceanospirillales</taxon>
        <taxon>Saccharospirillaceae</taxon>
        <taxon>Reinekea</taxon>
    </lineage>
</organism>
<accession>A0A4R3I5B8</accession>
<keyword evidence="7" id="KW-1185">Reference proteome</keyword>
<comment type="caution">
    <text evidence="6">The sequence shown here is derived from an EMBL/GenBank/DDBJ whole genome shotgun (WGS) entry which is preliminary data.</text>
</comment>
<dbReference type="SUPFAM" id="SSF46785">
    <property type="entry name" value="Winged helix' DNA-binding domain"/>
    <property type="match status" value="1"/>
</dbReference>
<dbReference type="InterPro" id="IPR036388">
    <property type="entry name" value="WH-like_DNA-bd_sf"/>
</dbReference>
<dbReference type="GO" id="GO:0006351">
    <property type="term" value="P:DNA-templated transcription"/>
    <property type="evidence" value="ECO:0007669"/>
    <property type="project" value="TreeGrafter"/>
</dbReference>
<dbReference type="InterPro" id="IPR036390">
    <property type="entry name" value="WH_DNA-bd_sf"/>
</dbReference>
<dbReference type="Gene3D" id="1.10.10.10">
    <property type="entry name" value="Winged helix-like DNA-binding domain superfamily/Winged helix DNA-binding domain"/>
    <property type="match status" value="1"/>
</dbReference>
<dbReference type="InterPro" id="IPR058163">
    <property type="entry name" value="LysR-type_TF_proteobact-type"/>
</dbReference>
<evidence type="ECO:0000256" key="1">
    <source>
        <dbReference type="ARBA" id="ARBA00009437"/>
    </source>
</evidence>
<name>A0A4R3I5B8_9GAMM</name>
<evidence type="ECO:0000259" key="5">
    <source>
        <dbReference type="PROSITE" id="PS50931"/>
    </source>
</evidence>
<dbReference type="InterPro" id="IPR005119">
    <property type="entry name" value="LysR_subst-bd"/>
</dbReference>
<keyword evidence="3 6" id="KW-0238">DNA-binding</keyword>
<dbReference type="EMBL" id="SLZR01000011">
    <property type="protein sequence ID" value="TCS39975.1"/>
    <property type="molecule type" value="Genomic_DNA"/>
</dbReference>
<gene>
    <name evidence="6" type="ORF">BCF53_11166</name>
</gene>
<dbReference type="Gene3D" id="3.40.190.290">
    <property type="match status" value="1"/>
</dbReference>
<keyword evidence="4" id="KW-0804">Transcription</keyword>
<protein>
    <submittedName>
        <fullName evidence="6">DNA-binding transcriptional LysR family regulator</fullName>
    </submittedName>
</protein>
<evidence type="ECO:0000313" key="6">
    <source>
        <dbReference type="EMBL" id="TCS39975.1"/>
    </source>
</evidence>
<dbReference type="Pfam" id="PF03466">
    <property type="entry name" value="LysR_substrate"/>
    <property type="match status" value="1"/>
</dbReference>